<dbReference type="SMART" id="SM00326">
    <property type="entry name" value="SH3"/>
    <property type="match status" value="1"/>
</dbReference>
<feature type="domain" description="SH3" evidence="4">
    <location>
        <begin position="97"/>
        <end position="166"/>
    </location>
</feature>
<dbReference type="InterPro" id="IPR036028">
    <property type="entry name" value="SH3-like_dom_sf"/>
</dbReference>
<evidence type="ECO:0000313" key="5">
    <source>
        <dbReference type="EMBL" id="KAJ3835436.1"/>
    </source>
</evidence>
<dbReference type="Proteomes" id="UP001163846">
    <property type="component" value="Unassembled WGS sequence"/>
</dbReference>
<dbReference type="InterPro" id="IPR024368">
    <property type="entry name" value="Ecl1/2/3"/>
</dbReference>
<keyword evidence="6" id="KW-1185">Reference proteome</keyword>
<dbReference type="EMBL" id="MU806412">
    <property type="protein sequence ID" value="KAJ3835436.1"/>
    <property type="molecule type" value="Genomic_DNA"/>
</dbReference>
<dbReference type="Pfam" id="PF07653">
    <property type="entry name" value="SH3_2"/>
    <property type="match status" value="1"/>
</dbReference>
<reference evidence="5" key="1">
    <citation type="submission" date="2022-08" db="EMBL/GenBank/DDBJ databases">
        <authorList>
            <consortium name="DOE Joint Genome Institute"/>
            <person name="Min B."/>
            <person name="Riley R."/>
            <person name="Sierra-Patev S."/>
            <person name="Naranjo-Ortiz M."/>
            <person name="Looney B."/>
            <person name="Konkel Z."/>
            <person name="Slot J.C."/>
            <person name="Sakamoto Y."/>
            <person name="Steenwyk J.L."/>
            <person name="Rokas A."/>
            <person name="Carro J."/>
            <person name="Camarero S."/>
            <person name="Ferreira P."/>
            <person name="Molpeceres G."/>
            <person name="Ruiz-Duenas F.J."/>
            <person name="Serrano A."/>
            <person name="Henrissat B."/>
            <person name="Drula E."/>
            <person name="Hughes K.W."/>
            <person name="Mata J.L."/>
            <person name="Ishikawa N.K."/>
            <person name="Vargas-Isla R."/>
            <person name="Ushijima S."/>
            <person name="Smith C.A."/>
            <person name="Ahrendt S."/>
            <person name="Andreopoulos W."/>
            <person name="He G."/>
            <person name="Labutti K."/>
            <person name="Lipzen A."/>
            <person name="Ng V."/>
            <person name="Sandor L."/>
            <person name="Barry K."/>
            <person name="Martinez A.T."/>
            <person name="Xiao Y."/>
            <person name="Gibbons J.G."/>
            <person name="Terashima K."/>
            <person name="Hibbett D.S."/>
            <person name="Grigoriev I.V."/>
        </authorList>
    </citation>
    <scope>NUCLEOTIDE SEQUENCE</scope>
    <source>
        <strain evidence="5">TFB9207</strain>
    </source>
</reference>
<evidence type="ECO:0000256" key="3">
    <source>
        <dbReference type="SAM" id="MobiDB-lite"/>
    </source>
</evidence>
<dbReference type="Pfam" id="PF12855">
    <property type="entry name" value="Ecl1"/>
    <property type="match status" value="1"/>
</dbReference>
<name>A0AA38P3B4_9AGAR</name>
<feature type="region of interest" description="Disordered" evidence="3">
    <location>
        <begin position="53"/>
        <end position="92"/>
    </location>
</feature>
<dbReference type="SUPFAM" id="SSF50044">
    <property type="entry name" value="SH3-domain"/>
    <property type="match status" value="1"/>
</dbReference>
<evidence type="ECO:0000256" key="1">
    <source>
        <dbReference type="ARBA" id="ARBA00022443"/>
    </source>
</evidence>
<evidence type="ECO:0000259" key="4">
    <source>
        <dbReference type="PROSITE" id="PS50002"/>
    </source>
</evidence>
<dbReference type="Gene3D" id="2.30.30.40">
    <property type="entry name" value="SH3 Domains"/>
    <property type="match status" value="1"/>
</dbReference>
<dbReference type="AlphaFoldDB" id="A0AA38P3B4"/>
<dbReference type="CDD" id="cd00174">
    <property type="entry name" value="SH3"/>
    <property type="match status" value="1"/>
</dbReference>
<comment type="caution">
    <text evidence="5">The sequence shown here is derived from an EMBL/GenBank/DDBJ whole genome shotgun (WGS) entry which is preliminary data.</text>
</comment>
<keyword evidence="1 2" id="KW-0728">SH3 domain</keyword>
<feature type="compositionally biased region" description="Polar residues" evidence="3">
    <location>
        <begin position="55"/>
        <end position="78"/>
    </location>
</feature>
<dbReference type="InterPro" id="IPR001452">
    <property type="entry name" value="SH3_domain"/>
</dbReference>
<dbReference type="PROSITE" id="PS50002">
    <property type="entry name" value="SH3"/>
    <property type="match status" value="1"/>
</dbReference>
<proteinExistence type="predicted"/>
<protein>
    <recommendedName>
        <fullName evidence="4">SH3 domain-containing protein</fullName>
    </recommendedName>
</protein>
<evidence type="ECO:0000313" key="6">
    <source>
        <dbReference type="Proteomes" id="UP001163846"/>
    </source>
</evidence>
<organism evidence="5 6">
    <name type="scientific">Lentinula raphanica</name>
    <dbReference type="NCBI Taxonomy" id="153919"/>
    <lineage>
        <taxon>Eukaryota</taxon>
        <taxon>Fungi</taxon>
        <taxon>Dikarya</taxon>
        <taxon>Basidiomycota</taxon>
        <taxon>Agaricomycotina</taxon>
        <taxon>Agaricomycetes</taxon>
        <taxon>Agaricomycetidae</taxon>
        <taxon>Agaricales</taxon>
        <taxon>Marasmiineae</taxon>
        <taxon>Omphalotaceae</taxon>
        <taxon>Lentinula</taxon>
    </lineage>
</organism>
<evidence type="ECO:0000256" key="2">
    <source>
        <dbReference type="PROSITE-ProRule" id="PRU00192"/>
    </source>
</evidence>
<gene>
    <name evidence="5" type="ORF">F5878DRAFT_309199</name>
</gene>
<accession>A0AA38P3B4</accession>
<sequence length="170" mass="19103">MLEEFCLSCGQHLSDDGRIYCSDECQNLDTVDPPSVSSTSLDTTRLWVEDHFSSSRRGSPSKIASSSGHLWSSQTESPPSARVSREHEQPSGAGLRNRLFDAVCLEDHQSDDPVYLSFRQGEILRVLDCDSRPGWWQASKTVLQDPDSSTNVVGWVPETYMGHLQFFNKY</sequence>